<evidence type="ECO:0000256" key="1">
    <source>
        <dbReference type="SAM" id="MobiDB-lite"/>
    </source>
</evidence>
<proteinExistence type="predicted"/>
<evidence type="ECO:0000256" key="2">
    <source>
        <dbReference type="SAM" id="Phobius"/>
    </source>
</evidence>
<feature type="region of interest" description="Disordered" evidence="1">
    <location>
        <begin position="1"/>
        <end position="61"/>
    </location>
</feature>
<dbReference type="EMBL" id="DVMJ01000051">
    <property type="protein sequence ID" value="HIU13548.1"/>
    <property type="molecule type" value="Genomic_DNA"/>
</dbReference>
<accession>A0A9D1HNA8</accession>
<name>A0A9D1HNA8_9FIRM</name>
<organism evidence="3 4">
    <name type="scientific">Candidatus Fimiplasma intestinipullorum</name>
    <dbReference type="NCBI Taxonomy" id="2840825"/>
    <lineage>
        <taxon>Bacteria</taxon>
        <taxon>Bacillati</taxon>
        <taxon>Bacillota</taxon>
        <taxon>Clostridia</taxon>
        <taxon>Eubacteriales</taxon>
        <taxon>Candidatus Fimiplasma</taxon>
    </lineage>
</organism>
<dbReference type="AlphaFoldDB" id="A0A9D1HNA8"/>
<protein>
    <submittedName>
        <fullName evidence="3">Uncharacterized protein</fullName>
    </submittedName>
</protein>
<reference evidence="3" key="2">
    <citation type="journal article" date="2021" name="PeerJ">
        <title>Extensive microbial diversity within the chicken gut microbiome revealed by metagenomics and culture.</title>
        <authorList>
            <person name="Gilroy R."/>
            <person name="Ravi A."/>
            <person name="Getino M."/>
            <person name="Pursley I."/>
            <person name="Horton D.L."/>
            <person name="Alikhan N.F."/>
            <person name="Baker D."/>
            <person name="Gharbi K."/>
            <person name="Hall N."/>
            <person name="Watson M."/>
            <person name="Adriaenssens E.M."/>
            <person name="Foster-Nyarko E."/>
            <person name="Jarju S."/>
            <person name="Secka A."/>
            <person name="Antonio M."/>
            <person name="Oren A."/>
            <person name="Chaudhuri R.R."/>
            <person name="La Ragione R."/>
            <person name="Hildebrand F."/>
            <person name="Pallen M.J."/>
        </authorList>
    </citation>
    <scope>NUCLEOTIDE SEQUENCE</scope>
    <source>
        <strain evidence="3">CHK195-11698</strain>
    </source>
</reference>
<evidence type="ECO:0000313" key="3">
    <source>
        <dbReference type="EMBL" id="HIU13548.1"/>
    </source>
</evidence>
<feature type="region of interest" description="Disordered" evidence="1">
    <location>
        <begin position="228"/>
        <end position="269"/>
    </location>
</feature>
<dbReference type="Proteomes" id="UP000824175">
    <property type="component" value="Unassembled WGS sequence"/>
</dbReference>
<feature type="compositionally biased region" description="Polar residues" evidence="1">
    <location>
        <begin position="34"/>
        <end position="51"/>
    </location>
</feature>
<comment type="caution">
    <text evidence="3">The sequence shown here is derived from an EMBL/GenBank/DDBJ whole genome shotgun (WGS) entry which is preliminary data.</text>
</comment>
<reference evidence="3" key="1">
    <citation type="submission" date="2020-10" db="EMBL/GenBank/DDBJ databases">
        <authorList>
            <person name="Gilroy R."/>
        </authorList>
    </citation>
    <scope>NUCLEOTIDE SEQUENCE</scope>
    <source>
        <strain evidence="3">CHK195-11698</strain>
    </source>
</reference>
<keyword evidence="2" id="KW-0472">Membrane</keyword>
<keyword evidence="2" id="KW-0812">Transmembrane</keyword>
<feature type="compositionally biased region" description="Basic and acidic residues" evidence="1">
    <location>
        <begin position="231"/>
        <end position="245"/>
    </location>
</feature>
<feature type="compositionally biased region" description="Basic and acidic residues" evidence="1">
    <location>
        <begin position="1"/>
        <end position="11"/>
    </location>
</feature>
<keyword evidence="2" id="KW-1133">Transmembrane helix</keyword>
<gene>
    <name evidence="3" type="ORF">IAD15_05710</name>
</gene>
<sequence length="269" mass="29514">MPENFEKTRDFELDELVPDGVSKPKTKTTKTNTRSNQTSAPKKRTNTAASNKTGKKKNGKGKRKFKPIYLVPITFVVIVLVIVIWLWSSTRENGPVYGGRCDGLIEFQESVMSSTASEMITADERITALTIEKDCRQIKINMTVSEATSAEDAAGIAQTVLQTLDTNAGVSHSNSESAYSDLFGVLNADTEDEVTQYHVDFIIQGTGDSFPIFASKHPKSDTIQFTYNSPRDQEVVDEVLQRAEEEASGSSSEDTTTNDTTTDGESTSE</sequence>
<evidence type="ECO:0000313" key="4">
    <source>
        <dbReference type="Proteomes" id="UP000824175"/>
    </source>
</evidence>
<feature type="compositionally biased region" description="Low complexity" evidence="1">
    <location>
        <begin position="248"/>
        <end position="269"/>
    </location>
</feature>
<feature type="transmembrane region" description="Helical" evidence="2">
    <location>
        <begin position="67"/>
        <end position="87"/>
    </location>
</feature>